<keyword evidence="3" id="KW-1015">Disulfide bond</keyword>
<dbReference type="GO" id="GO:0016787">
    <property type="term" value="F:hydrolase activity"/>
    <property type="evidence" value="ECO:0007669"/>
    <property type="project" value="UniProtKB-KW"/>
</dbReference>
<feature type="compositionally biased region" description="Basic residues" evidence="4">
    <location>
        <begin position="265"/>
        <end position="282"/>
    </location>
</feature>
<dbReference type="Gene3D" id="2.180.10.10">
    <property type="entry name" value="RHS repeat-associated core"/>
    <property type="match status" value="1"/>
</dbReference>
<evidence type="ECO:0000256" key="2">
    <source>
        <dbReference type="ARBA" id="ARBA00022737"/>
    </source>
</evidence>
<comment type="caution">
    <text evidence="6">The sequence shown here is derived from an EMBL/GenBank/DDBJ whole genome shotgun (WGS) entry which is preliminary data.</text>
</comment>
<dbReference type="EC" id="3.1.-.-" evidence="6"/>
<dbReference type="InterPro" id="IPR056823">
    <property type="entry name" value="TEN-like_YD-shell"/>
</dbReference>
<dbReference type="PANTHER" id="PTHR11219">
    <property type="entry name" value="TENEURIN AND N-ACETYLGLUCOSAMINE-1-PHOSPHODIESTER ALPHA-N-ACETYLGLUCOSAMINIDASE"/>
    <property type="match status" value="1"/>
</dbReference>
<dbReference type="PANTHER" id="PTHR11219:SF69">
    <property type="entry name" value="TENEURIN-A"/>
    <property type="match status" value="1"/>
</dbReference>
<keyword evidence="2" id="KW-0677">Repeat</keyword>
<evidence type="ECO:0000256" key="1">
    <source>
        <dbReference type="ARBA" id="ARBA00022536"/>
    </source>
</evidence>
<evidence type="ECO:0000313" key="7">
    <source>
        <dbReference type="Proteomes" id="UP000237423"/>
    </source>
</evidence>
<evidence type="ECO:0000313" key="6">
    <source>
        <dbReference type="EMBL" id="POZ52863.1"/>
    </source>
</evidence>
<protein>
    <submittedName>
        <fullName evidence="6">tRNA3(Ser)-specific nuclease WapA</fullName>
        <ecNumber evidence="6">3.1.-.-</ecNumber>
    </submittedName>
</protein>
<dbReference type="InterPro" id="IPR022385">
    <property type="entry name" value="Rhs_assc_core"/>
</dbReference>
<dbReference type="AlphaFoldDB" id="A0A2S5CPY9"/>
<dbReference type="EMBL" id="PGFZ01000002">
    <property type="protein sequence ID" value="POZ52863.1"/>
    <property type="molecule type" value="Genomic_DNA"/>
</dbReference>
<dbReference type="InterPro" id="IPR051216">
    <property type="entry name" value="Teneurin"/>
</dbReference>
<sequence length="300" mass="32631">MGNLKHVTLPDTTAIGYLTDGQNRRIGKTVNGVLVQGFLYQNQLNPIAELDGNNRIISRFVYGDKSNIPAYFVKTNPSTQNQTTYRIISDHLGSPRLVINTTNGSVAQRIDYDVWGNITQDTNPGFQPFGYAGGLYDQHTKLVRFGARDYDAETGRWTAKDPIGFGGGDSNLYGYVVGDPVNWVDPNGLNAVTLGAKAASLAAKVTSSLEIVNPVGLTILAGEVGYGVGSLIYDTWGDEIDAAVEQVFGSPIACSVDDSDDKEHTKNKRPSSKGKHEKGRSRTQKDKGGEKGDKRRPYQR</sequence>
<dbReference type="RefSeq" id="WP_249027996.1">
    <property type="nucleotide sequence ID" value="NZ_PGFZ01000002.1"/>
</dbReference>
<proteinExistence type="predicted"/>
<name>A0A2S5CPY9_9GAMM</name>
<dbReference type="NCBIfam" id="TIGR03696">
    <property type="entry name" value="Rhs_assc_core"/>
    <property type="match status" value="1"/>
</dbReference>
<dbReference type="Pfam" id="PF25023">
    <property type="entry name" value="TEN_YD-shell"/>
    <property type="match status" value="1"/>
</dbReference>
<keyword evidence="6" id="KW-0378">Hydrolase</keyword>
<evidence type="ECO:0000259" key="5">
    <source>
        <dbReference type="Pfam" id="PF25023"/>
    </source>
</evidence>
<keyword evidence="1" id="KW-0245">EGF-like domain</keyword>
<feature type="region of interest" description="Disordered" evidence="4">
    <location>
        <begin position="253"/>
        <end position="300"/>
    </location>
</feature>
<feature type="compositionally biased region" description="Basic and acidic residues" evidence="4">
    <location>
        <begin position="283"/>
        <end position="300"/>
    </location>
</feature>
<reference evidence="6 7" key="1">
    <citation type="submission" date="2017-11" db="EMBL/GenBank/DDBJ databases">
        <title>Draft Genome Sequence of Methylobacter psychrotolerans Sph1T, an Obligate Methanotroph from Low-Temperature Environments.</title>
        <authorList>
            <person name="Oshkin I.Y."/>
            <person name="Miroshnikov K."/>
            <person name="Belova S.E."/>
            <person name="Korzhenkov A."/>
            <person name="Toshchakov S.V."/>
            <person name="Dedysh S.N."/>
        </authorList>
    </citation>
    <scope>NUCLEOTIDE SEQUENCE [LARGE SCALE GENOMIC DNA]</scope>
    <source>
        <strain evidence="6 7">Sph1</strain>
    </source>
</reference>
<evidence type="ECO:0000256" key="4">
    <source>
        <dbReference type="SAM" id="MobiDB-lite"/>
    </source>
</evidence>
<evidence type="ECO:0000256" key="3">
    <source>
        <dbReference type="ARBA" id="ARBA00023157"/>
    </source>
</evidence>
<accession>A0A2S5CPY9</accession>
<organism evidence="6 7">
    <name type="scientific">Methylovulum psychrotolerans</name>
    <dbReference type="NCBI Taxonomy" id="1704499"/>
    <lineage>
        <taxon>Bacteria</taxon>
        <taxon>Pseudomonadati</taxon>
        <taxon>Pseudomonadota</taxon>
        <taxon>Gammaproteobacteria</taxon>
        <taxon>Methylococcales</taxon>
        <taxon>Methylococcaceae</taxon>
        <taxon>Methylovulum</taxon>
    </lineage>
</organism>
<dbReference type="Proteomes" id="UP000237423">
    <property type="component" value="Unassembled WGS sequence"/>
</dbReference>
<gene>
    <name evidence="6" type="primary">wapA</name>
    <name evidence="6" type="ORF">AADEFJLK_01472</name>
</gene>
<feature type="domain" description="Teneurin-like YD-shell" evidence="5">
    <location>
        <begin position="2"/>
        <end position="161"/>
    </location>
</feature>